<accession>A0A8I0G7Z4</accession>
<dbReference type="GO" id="GO:0051539">
    <property type="term" value="F:4 iron, 4 sulfur cluster binding"/>
    <property type="evidence" value="ECO:0007669"/>
    <property type="project" value="UniProtKB-UniRule"/>
</dbReference>
<proteinExistence type="inferred from homology"/>
<evidence type="ECO:0000256" key="4">
    <source>
        <dbReference type="ARBA" id="ARBA00022485"/>
    </source>
</evidence>
<dbReference type="RefSeq" id="WP_191071578.1">
    <property type="nucleotide sequence ID" value="NZ_CP060506.1"/>
</dbReference>
<comment type="caution">
    <text evidence="13">The sequence shown here is derived from an EMBL/GenBank/DDBJ whole genome shotgun (WGS) entry which is preliminary data.</text>
</comment>
<comment type="cofactor">
    <cofactor evidence="10">
        <name>[4Fe-4S] cluster</name>
        <dbReference type="ChEBI" id="CHEBI:49883"/>
    </cofactor>
    <text evidence="10">Binds 1 [4Fe-4S] cluster. The cluster is coordinated with 3 cysteines and an exchangeable S-adenosyl-L-methionine.</text>
</comment>
<feature type="region of interest" description="Disordered" evidence="11">
    <location>
        <begin position="1"/>
        <end position="24"/>
    </location>
</feature>
<dbReference type="InterPro" id="IPR058240">
    <property type="entry name" value="rSAM_sf"/>
</dbReference>
<dbReference type="PANTHER" id="PTHR30352:SF5">
    <property type="entry name" value="PYRUVATE FORMATE-LYASE 1-ACTIVATING ENZYME"/>
    <property type="match status" value="1"/>
</dbReference>
<evidence type="ECO:0000256" key="5">
    <source>
        <dbReference type="ARBA" id="ARBA00022691"/>
    </source>
</evidence>
<protein>
    <recommendedName>
        <fullName evidence="3 10">Pyruvate formate-lyase-activating enzyme</fullName>
        <ecNumber evidence="10">1.97.1.4</ecNumber>
    </recommendedName>
</protein>
<dbReference type="InterPro" id="IPR034457">
    <property type="entry name" value="Organic_radical-activating"/>
</dbReference>
<evidence type="ECO:0000256" key="8">
    <source>
        <dbReference type="ARBA" id="ARBA00023004"/>
    </source>
</evidence>
<comment type="function">
    <text evidence="1 10">Activation of pyruvate formate-lyase under anaerobic conditions by generation of an organic free radical, using S-adenosylmethionine and reduced flavodoxin as cosubstrates to produce 5'-deoxy-adenosine.</text>
</comment>
<evidence type="ECO:0000313" key="14">
    <source>
        <dbReference type="Proteomes" id="UP000627538"/>
    </source>
</evidence>
<dbReference type="InterPro" id="IPR007197">
    <property type="entry name" value="rSAM"/>
</dbReference>
<keyword evidence="4 10" id="KW-0004">4Fe-4S</keyword>
<evidence type="ECO:0000256" key="10">
    <source>
        <dbReference type="RuleBase" id="RU362053"/>
    </source>
</evidence>
<dbReference type="PROSITE" id="PS01087">
    <property type="entry name" value="RADICAL_ACTIVATING"/>
    <property type="match status" value="1"/>
</dbReference>
<dbReference type="GO" id="GO:0016829">
    <property type="term" value="F:lyase activity"/>
    <property type="evidence" value="ECO:0007669"/>
    <property type="project" value="UniProtKB-KW"/>
</dbReference>
<dbReference type="CDD" id="cd01335">
    <property type="entry name" value="Radical_SAM"/>
    <property type="match status" value="1"/>
</dbReference>
<evidence type="ECO:0000259" key="12">
    <source>
        <dbReference type="PROSITE" id="PS51918"/>
    </source>
</evidence>
<dbReference type="EMBL" id="JACRUO010000001">
    <property type="protein sequence ID" value="MBD3689537.1"/>
    <property type="molecule type" value="Genomic_DNA"/>
</dbReference>
<evidence type="ECO:0000256" key="9">
    <source>
        <dbReference type="ARBA" id="ARBA00023014"/>
    </source>
</evidence>
<gene>
    <name evidence="13" type="primary">pflA</name>
    <name evidence="13" type="ORF">H8R10_04765</name>
</gene>
<dbReference type="Gene3D" id="3.20.20.70">
    <property type="entry name" value="Aldolase class I"/>
    <property type="match status" value="1"/>
</dbReference>
<dbReference type="InterPro" id="IPR013785">
    <property type="entry name" value="Aldolase_TIM"/>
</dbReference>
<keyword evidence="9 10" id="KW-0411">Iron-sulfur</keyword>
<dbReference type="SUPFAM" id="SSF102114">
    <property type="entry name" value="Radical SAM enzymes"/>
    <property type="match status" value="1"/>
</dbReference>
<keyword evidence="6 10" id="KW-0479">Metal-binding</keyword>
<dbReference type="NCBIfam" id="TIGR02493">
    <property type="entry name" value="PFLA"/>
    <property type="match status" value="1"/>
</dbReference>
<dbReference type="EC" id="1.97.1.4" evidence="10"/>
<dbReference type="Proteomes" id="UP000627538">
    <property type="component" value="Unassembled WGS sequence"/>
</dbReference>
<dbReference type="Pfam" id="PF13353">
    <property type="entry name" value="Fer4_12"/>
    <property type="match status" value="1"/>
</dbReference>
<comment type="subcellular location">
    <subcellularLocation>
        <location evidence="10">Cytoplasm</location>
    </subcellularLocation>
</comment>
<dbReference type="GO" id="GO:0046872">
    <property type="term" value="F:metal ion binding"/>
    <property type="evidence" value="ECO:0007669"/>
    <property type="project" value="UniProtKB-UniRule"/>
</dbReference>
<evidence type="ECO:0000256" key="7">
    <source>
        <dbReference type="ARBA" id="ARBA00023002"/>
    </source>
</evidence>
<dbReference type="SFLD" id="SFLDG01066">
    <property type="entry name" value="organic_radical-activating_enz"/>
    <property type="match status" value="1"/>
</dbReference>
<reference evidence="13 14" key="1">
    <citation type="submission" date="2020-08" db="EMBL/GenBank/DDBJ databases">
        <title>Winkia gen. nov., sp. nov., isolated from faeces of the Anser albifrons in China.</title>
        <authorList>
            <person name="Liu Q."/>
        </authorList>
    </citation>
    <scope>NUCLEOTIDE SEQUENCE [LARGE SCALE GENOMIC DNA]</scope>
    <source>
        <strain evidence="13 14">C62</strain>
    </source>
</reference>
<comment type="similarity">
    <text evidence="2 10">Belongs to the organic radical-activating enzymes family.</text>
</comment>
<dbReference type="InterPro" id="IPR012838">
    <property type="entry name" value="PFL1_activating"/>
</dbReference>
<dbReference type="AlphaFoldDB" id="A0A8I0G7Z4"/>
<dbReference type="PROSITE" id="PS51918">
    <property type="entry name" value="RADICAL_SAM"/>
    <property type="match status" value="1"/>
</dbReference>
<evidence type="ECO:0000256" key="1">
    <source>
        <dbReference type="ARBA" id="ARBA00003141"/>
    </source>
</evidence>
<dbReference type="SFLD" id="SFLDS00029">
    <property type="entry name" value="Radical_SAM"/>
    <property type="match status" value="1"/>
</dbReference>
<keyword evidence="13" id="KW-0670">Pyruvate</keyword>
<name>A0A8I0G7Z4_9ACTO</name>
<evidence type="ECO:0000256" key="6">
    <source>
        <dbReference type="ARBA" id="ARBA00022723"/>
    </source>
</evidence>
<dbReference type="GO" id="GO:0005737">
    <property type="term" value="C:cytoplasm"/>
    <property type="evidence" value="ECO:0007669"/>
    <property type="project" value="UniProtKB-SubCell"/>
</dbReference>
<evidence type="ECO:0000256" key="3">
    <source>
        <dbReference type="ARBA" id="ARBA00021356"/>
    </source>
</evidence>
<keyword evidence="13" id="KW-0456">Lyase</keyword>
<evidence type="ECO:0000256" key="11">
    <source>
        <dbReference type="SAM" id="MobiDB-lite"/>
    </source>
</evidence>
<keyword evidence="10" id="KW-0963">Cytoplasm</keyword>
<organism evidence="13 14">
    <name type="scientific">Nanchangia anserum</name>
    <dbReference type="NCBI Taxonomy" id="2692125"/>
    <lineage>
        <taxon>Bacteria</taxon>
        <taxon>Bacillati</taxon>
        <taxon>Actinomycetota</taxon>
        <taxon>Actinomycetes</taxon>
        <taxon>Actinomycetales</taxon>
        <taxon>Actinomycetaceae</taxon>
        <taxon>Nanchangia</taxon>
    </lineage>
</organism>
<evidence type="ECO:0000313" key="13">
    <source>
        <dbReference type="EMBL" id="MBD3689537.1"/>
    </source>
</evidence>
<keyword evidence="5 10" id="KW-0949">S-adenosyl-L-methionine</keyword>
<keyword evidence="7 10" id="KW-0560">Oxidoreductase</keyword>
<feature type="domain" description="Radical SAM core" evidence="12">
    <location>
        <begin position="71"/>
        <end position="297"/>
    </location>
</feature>
<comment type="catalytic activity">
    <reaction evidence="10">
        <text>glycyl-[formate C-acetyltransferase] + reduced [flavodoxin] + S-adenosyl-L-methionine = glycin-2-yl radical-[formate C-acetyltransferase] + semiquinone [flavodoxin] + 5'-deoxyadenosine + L-methionine + H(+)</text>
        <dbReference type="Rhea" id="RHEA:19225"/>
        <dbReference type="Rhea" id="RHEA-COMP:10622"/>
        <dbReference type="Rhea" id="RHEA-COMP:12190"/>
        <dbReference type="Rhea" id="RHEA-COMP:12191"/>
        <dbReference type="Rhea" id="RHEA-COMP:14480"/>
        <dbReference type="ChEBI" id="CHEBI:15378"/>
        <dbReference type="ChEBI" id="CHEBI:17319"/>
        <dbReference type="ChEBI" id="CHEBI:29947"/>
        <dbReference type="ChEBI" id="CHEBI:32722"/>
        <dbReference type="ChEBI" id="CHEBI:57618"/>
        <dbReference type="ChEBI" id="CHEBI:57844"/>
        <dbReference type="ChEBI" id="CHEBI:59789"/>
        <dbReference type="ChEBI" id="CHEBI:140311"/>
        <dbReference type="EC" id="1.97.1.4"/>
    </reaction>
</comment>
<evidence type="ECO:0000256" key="2">
    <source>
        <dbReference type="ARBA" id="ARBA00009777"/>
    </source>
</evidence>
<dbReference type="GO" id="GO:0043365">
    <property type="term" value="F:[formate-C-acetyltransferase]-activating enzyme activity"/>
    <property type="evidence" value="ECO:0007669"/>
    <property type="project" value="UniProtKB-UniRule"/>
</dbReference>
<keyword evidence="14" id="KW-1185">Reference proteome</keyword>
<keyword evidence="8 10" id="KW-0408">Iron</keyword>
<dbReference type="PANTHER" id="PTHR30352">
    <property type="entry name" value="PYRUVATE FORMATE-LYASE-ACTIVATING ENZYME"/>
    <property type="match status" value="1"/>
</dbReference>
<sequence length="299" mass="32879">MAESLPTPRISADGTTGEYRPEPLEEAVPRLRGTGLAGIPDAPLMSHHDHVVSVRLGELGSVHSWELVTAVDGPGTRLTMFFAGCQLRCLYCHNPDTWKTRDGHPILLSDAIDRIMRYKTIYDATGGGVTFSGGEPMLQSMFLRNLLREVHARGVHTTVDSCGFLGASIPDDELSNIDLVLLDIKSGIPETYQRVTGKELAPTIAFGDRLHAAGVKKWIRFVLVPGLTDDPANIEAAADIAARWSGTVERVEVLPFHKMGEDKWERLGIAYELSETMPPSKEEAEAARDIFRARGFEVY</sequence>
<dbReference type="InterPro" id="IPR001989">
    <property type="entry name" value="Radical_activat_CS"/>
</dbReference>